<reference evidence="6 7" key="1">
    <citation type="submission" date="2021-12" db="EMBL/GenBank/DDBJ databases">
        <title>Complete genome sequence of Phytobacter diazotrophicus TA9734.</title>
        <authorList>
            <person name="Kubota H."/>
            <person name="Nakayama Y."/>
            <person name="Ariyoshi T."/>
        </authorList>
    </citation>
    <scope>NUCLEOTIDE SEQUENCE [LARGE SCALE GENOMIC DNA]</scope>
    <source>
        <strain evidence="6 7">TA9734</strain>
    </source>
</reference>
<dbReference type="Gene3D" id="6.10.250.690">
    <property type="match status" value="1"/>
</dbReference>
<keyword evidence="2" id="KW-0597">Phosphoprotein</keyword>
<dbReference type="InterPro" id="IPR001789">
    <property type="entry name" value="Sig_transdc_resp-reg_receiver"/>
</dbReference>
<organism evidence="6 7">
    <name type="scientific">Phytobacter diazotrophicus</name>
    <dbReference type="NCBI Taxonomy" id="395631"/>
    <lineage>
        <taxon>Bacteria</taxon>
        <taxon>Pseudomonadati</taxon>
        <taxon>Pseudomonadota</taxon>
        <taxon>Gammaproteobacteria</taxon>
        <taxon>Enterobacterales</taxon>
        <taxon>Enterobacteriaceae</taxon>
        <taxon>Phytobacter</taxon>
    </lineage>
</organism>
<accession>A0ABN6LNT0</accession>
<evidence type="ECO:0000256" key="2">
    <source>
        <dbReference type="PROSITE-ProRule" id="PRU00169"/>
    </source>
</evidence>
<dbReference type="Pfam" id="PF00072">
    <property type="entry name" value="Response_reg"/>
    <property type="match status" value="1"/>
</dbReference>
<dbReference type="SMART" id="SM00862">
    <property type="entry name" value="Trans_reg_C"/>
    <property type="match status" value="1"/>
</dbReference>
<dbReference type="Pfam" id="PF00486">
    <property type="entry name" value="Trans_reg_C"/>
    <property type="match status" value="1"/>
</dbReference>
<dbReference type="PANTHER" id="PTHR48111:SF59">
    <property type="entry name" value="TRANSCRIPTIONAL REGULATORY PROTEIN BAER"/>
    <property type="match status" value="1"/>
</dbReference>
<dbReference type="PANTHER" id="PTHR48111">
    <property type="entry name" value="REGULATOR OF RPOS"/>
    <property type="match status" value="1"/>
</dbReference>
<evidence type="ECO:0000259" key="4">
    <source>
        <dbReference type="PROSITE" id="PS50110"/>
    </source>
</evidence>
<evidence type="ECO:0000259" key="5">
    <source>
        <dbReference type="PROSITE" id="PS51755"/>
    </source>
</evidence>
<protein>
    <submittedName>
        <fullName evidence="6">DNA-binding response regulator</fullName>
    </submittedName>
</protein>
<dbReference type="PROSITE" id="PS51755">
    <property type="entry name" value="OMPR_PHOB"/>
    <property type="match status" value="1"/>
</dbReference>
<dbReference type="EMBL" id="AP025334">
    <property type="protein sequence ID" value="BDD50852.1"/>
    <property type="molecule type" value="Genomic_DNA"/>
</dbReference>
<dbReference type="CDD" id="cd00383">
    <property type="entry name" value="trans_reg_C"/>
    <property type="match status" value="1"/>
</dbReference>
<dbReference type="GO" id="GO:0003677">
    <property type="term" value="F:DNA binding"/>
    <property type="evidence" value="ECO:0007669"/>
    <property type="project" value="UniProtKB-KW"/>
</dbReference>
<keyword evidence="1 3" id="KW-0238">DNA-binding</keyword>
<dbReference type="Proteomes" id="UP001320460">
    <property type="component" value="Chromosome"/>
</dbReference>
<evidence type="ECO:0000313" key="7">
    <source>
        <dbReference type="Proteomes" id="UP001320460"/>
    </source>
</evidence>
<feature type="modified residue" description="4-aspartylphosphate" evidence="2">
    <location>
        <position position="55"/>
    </location>
</feature>
<evidence type="ECO:0000256" key="1">
    <source>
        <dbReference type="ARBA" id="ARBA00023125"/>
    </source>
</evidence>
<sequence>MNNDNLIIVAEDDDEIADILISYLQRAGMKTFRARDGEQAINFTRLHKPDLILLDIHLPVYDGWNVLTTLRKESNVPVIMVTALDQDIDKLMGLRLGADDYVIKPFNPSEVIARVEAVLRRTKVNTEVANTRPIRTPCLTIYPDDFYVEITVTDEVVTPVLTTTEFKLLTYLARNPRKVCSREELLDACLPEGDSLDRTVDSHMSKLRKKLENAWLKGIPESIRGLGYRLGENK</sequence>
<dbReference type="PROSITE" id="PS50110">
    <property type="entry name" value="RESPONSE_REGULATORY"/>
    <property type="match status" value="1"/>
</dbReference>
<dbReference type="InterPro" id="IPR001867">
    <property type="entry name" value="OmpR/PhoB-type_DNA-bd"/>
</dbReference>
<dbReference type="RefSeq" id="WP_237151417.1">
    <property type="nucleotide sequence ID" value="NZ_AP025334.1"/>
</dbReference>
<keyword evidence="7" id="KW-1185">Reference proteome</keyword>
<dbReference type="SUPFAM" id="SSF46894">
    <property type="entry name" value="C-terminal effector domain of the bipartite response regulators"/>
    <property type="match status" value="1"/>
</dbReference>
<evidence type="ECO:0000313" key="6">
    <source>
        <dbReference type="EMBL" id="BDD50852.1"/>
    </source>
</evidence>
<dbReference type="InterPro" id="IPR036388">
    <property type="entry name" value="WH-like_DNA-bd_sf"/>
</dbReference>
<dbReference type="Gene3D" id="3.40.50.2300">
    <property type="match status" value="1"/>
</dbReference>
<feature type="domain" description="Response regulatory" evidence="4">
    <location>
        <begin position="6"/>
        <end position="119"/>
    </location>
</feature>
<proteinExistence type="predicted"/>
<dbReference type="InterPro" id="IPR039420">
    <property type="entry name" value="WalR-like"/>
</dbReference>
<feature type="DNA-binding region" description="OmpR/PhoB-type" evidence="3">
    <location>
        <begin position="131"/>
        <end position="232"/>
    </location>
</feature>
<feature type="domain" description="OmpR/PhoB-type" evidence="5">
    <location>
        <begin position="131"/>
        <end position="232"/>
    </location>
</feature>
<gene>
    <name evidence="6" type="ORF">PDTA9734_23390</name>
</gene>
<evidence type="ECO:0000256" key="3">
    <source>
        <dbReference type="PROSITE-ProRule" id="PRU01091"/>
    </source>
</evidence>
<dbReference type="SMART" id="SM00448">
    <property type="entry name" value="REC"/>
    <property type="match status" value="1"/>
</dbReference>
<name>A0ABN6LNT0_9ENTR</name>
<dbReference type="Gene3D" id="1.10.10.10">
    <property type="entry name" value="Winged helix-like DNA-binding domain superfamily/Winged helix DNA-binding domain"/>
    <property type="match status" value="1"/>
</dbReference>
<dbReference type="InterPro" id="IPR011006">
    <property type="entry name" value="CheY-like_superfamily"/>
</dbReference>
<dbReference type="SUPFAM" id="SSF52172">
    <property type="entry name" value="CheY-like"/>
    <property type="match status" value="1"/>
</dbReference>
<dbReference type="InterPro" id="IPR016032">
    <property type="entry name" value="Sig_transdc_resp-reg_C-effctor"/>
</dbReference>